<comment type="caution">
    <text evidence="2">The sequence shown here is derived from an EMBL/GenBank/DDBJ whole genome shotgun (WGS) entry which is preliminary data.</text>
</comment>
<evidence type="ECO:0000313" key="2">
    <source>
        <dbReference type="EMBL" id="MCD1655892.1"/>
    </source>
</evidence>
<sequence>MKKASLLVLIAAGLALAFAGCTLEVKDPIESSTWTAYLGGEDVYLNVASVTKNGINLLNSAVSVGTAGPGTLAWNAYDLFLATEGIENGDVLVYTFHCDTPATENWKNWAFALKDDATGDVWYLRADAWSNSTLPTNASVAYTSTWNWDDFATVFDDKDIVLTVTKGEAVITAQASLGGTVVYTATAQ</sequence>
<feature type="signal peptide" evidence="1">
    <location>
        <begin position="1"/>
        <end position="19"/>
    </location>
</feature>
<dbReference type="EMBL" id="JAINWA010000003">
    <property type="protein sequence ID" value="MCD1655892.1"/>
    <property type="molecule type" value="Genomic_DNA"/>
</dbReference>
<name>A0AAE3EJK7_9SPIR</name>
<dbReference type="PROSITE" id="PS51257">
    <property type="entry name" value="PROKAR_LIPOPROTEIN"/>
    <property type="match status" value="1"/>
</dbReference>
<proteinExistence type="predicted"/>
<accession>A0AAE3EJK7</accession>
<dbReference type="RefSeq" id="WP_230757896.1">
    <property type="nucleotide sequence ID" value="NZ_JAINWA010000003.1"/>
</dbReference>
<gene>
    <name evidence="2" type="ORF">K7J14_14430</name>
</gene>
<keyword evidence="3" id="KW-1185">Reference proteome</keyword>
<evidence type="ECO:0000256" key="1">
    <source>
        <dbReference type="SAM" id="SignalP"/>
    </source>
</evidence>
<dbReference type="AlphaFoldDB" id="A0AAE3EJK7"/>
<feature type="chain" id="PRO_5042281854" evidence="1">
    <location>
        <begin position="20"/>
        <end position="188"/>
    </location>
</feature>
<reference evidence="2" key="1">
    <citation type="submission" date="2021-08" db="EMBL/GenBank/DDBJ databases">
        <title>Comparative analyses of Brucepasteria parasyntrophica and Teretinema zuelzerae.</title>
        <authorList>
            <person name="Song Y."/>
            <person name="Brune A."/>
        </authorList>
    </citation>
    <scope>NUCLEOTIDE SEQUENCE</scope>
    <source>
        <strain evidence="2">DSM 1903</strain>
    </source>
</reference>
<organism evidence="2 3">
    <name type="scientific">Teretinema zuelzerae</name>
    <dbReference type="NCBI Taxonomy" id="156"/>
    <lineage>
        <taxon>Bacteria</taxon>
        <taxon>Pseudomonadati</taxon>
        <taxon>Spirochaetota</taxon>
        <taxon>Spirochaetia</taxon>
        <taxon>Spirochaetales</taxon>
        <taxon>Treponemataceae</taxon>
        <taxon>Teretinema</taxon>
    </lineage>
</organism>
<dbReference type="Proteomes" id="UP001198163">
    <property type="component" value="Unassembled WGS sequence"/>
</dbReference>
<keyword evidence="1" id="KW-0732">Signal</keyword>
<evidence type="ECO:0000313" key="3">
    <source>
        <dbReference type="Proteomes" id="UP001198163"/>
    </source>
</evidence>
<protein>
    <submittedName>
        <fullName evidence="2">Uncharacterized protein</fullName>
    </submittedName>
</protein>